<reference evidence="1 2" key="1">
    <citation type="submission" date="2024-01" db="EMBL/GenBank/DDBJ databases">
        <title>The genomes of 5 underutilized Papilionoideae crops provide insights into root nodulation and disease resistanc.</title>
        <authorList>
            <person name="Jiang F."/>
        </authorList>
    </citation>
    <scope>NUCLEOTIDE SEQUENCE [LARGE SCALE GENOMIC DNA]</scope>
    <source>
        <strain evidence="1">DUOXIRENSHENG_FW03</strain>
        <tissue evidence="1">Leaves</tissue>
    </source>
</reference>
<dbReference type="EMBL" id="JAYMYS010000007">
    <property type="protein sequence ID" value="KAK7386572.1"/>
    <property type="molecule type" value="Genomic_DNA"/>
</dbReference>
<name>A0AAN9S0E9_PSOTE</name>
<sequence>MDLSPLHANQLHLVISHVPLSLSSTFVENNSPGLTTPPPLKEFAQARRSRTLSPESLQASPAAVHLCPVLPLLLLPLHVCILPLLLLCSICNDWSIPLCLNCVKSIAIDNFEYYVNSELCSSLLNLLEGQTECMTSSRLVIGLGLDLGAV</sequence>
<protein>
    <submittedName>
        <fullName evidence="1">Uncharacterized protein</fullName>
    </submittedName>
</protein>
<evidence type="ECO:0000313" key="1">
    <source>
        <dbReference type="EMBL" id="KAK7386572.1"/>
    </source>
</evidence>
<evidence type="ECO:0000313" key="2">
    <source>
        <dbReference type="Proteomes" id="UP001386955"/>
    </source>
</evidence>
<gene>
    <name evidence="1" type="ORF">VNO78_26905</name>
</gene>
<comment type="caution">
    <text evidence="1">The sequence shown here is derived from an EMBL/GenBank/DDBJ whole genome shotgun (WGS) entry which is preliminary data.</text>
</comment>
<proteinExistence type="predicted"/>
<accession>A0AAN9S0E9</accession>
<organism evidence="1 2">
    <name type="scientific">Psophocarpus tetragonolobus</name>
    <name type="common">Winged bean</name>
    <name type="synonym">Dolichos tetragonolobus</name>
    <dbReference type="NCBI Taxonomy" id="3891"/>
    <lineage>
        <taxon>Eukaryota</taxon>
        <taxon>Viridiplantae</taxon>
        <taxon>Streptophyta</taxon>
        <taxon>Embryophyta</taxon>
        <taxon>Tracheophyta</taxon>
        <taxon>Spermatophyta</taxon>
        <taxon>Magnoliopsida</taxon>
        <taxon>eudicotyledons</taxon>
        <taxon>Gunneridae</taxon>
        <taxon>Pentapetalae</taxon>
        <taxon>rosids</taxon>
        <taxon>fabids</taxon>
        <taxon>Fabales</taxon>
        <taxon>Fabaceae</taxon>
        <taxon>Papilionoideae</taxon>
        <taxon>50 kb inversion clade</taxon>
        <taxon>NPAAA clade</taxon>
        <taxon>indigoferoid/millettioid clade</taxon>
        <taxon>Phaseoleae</taxon>
        <taxon>Psophocarpus</taxon>
    </lineage>
</organism>
<dbReference type="AlphaFoldDB" id="A0AAN9S0E9"/>
<dbReference type="Proteomes" id="UP001386955">
    <property type="component" value="Unassembled WGS sequence"/>
</dbReference>
<keyword evidence="2" id="KW-1185">Reference proteome</keyword>